<name>A0A2P2CA83_9ZZZZ</name>
<dbReference type="InterPro" id="IPR028082">
    <property type="entry name" value="Peripla_BP_I"/>
</dbReference>
<dbReference type="PROSITE" id="PS51257">
    <property type="entry name" value="PROKAR_LIPOPROTEIN"/>
    <property type="match status" value="1"/>
</dbReference>
<evidence type="ECO:0000259" key="4">
    <source>
        <dbReference type="Pfam" id="PF13407"/>
    </source>
</evidence>
<gene>
    <name evidence="5" type="ORF">NOCA2540107</name>
</gene>
<evidence type="ECO:0000256" key="1">
    <source>
        <dbReference type="ARBA" id="ARBA00004196"/>
    </source>
</evidence>
<sequence length="358" mass="37630">MVSSRVLTAVVGAGLAASLVACGSSPSKTASGDSTSVDVGSTTVEVPTKLKKVVFFAPGSSNTYMTDMIASMEDKAKELGIDLEVFDAGYDPTKQLNQIQSAIARKNFDAALVMPADGTVVCKAVSEQMPDADILVGVLMLPVCDLINKVDVPEADALWQEGTLDFVGDSTNLSYFTALFDEAVKRNPGPQKVMIINGPAVTPNVVLMHKALDSWKGAHPDFEFEVVEGDFTSPTAYDLTQNYLKAHPDTTLVFNVGGYDATLGAAKAIEEAGLTGKVVLADLGAADVVRPLIKDGELQFSSGVYPKSTGALGLEQLVAAAAGDPVERYVDPSVLGTYDAPYMVDQSNLDEYVAESGA</sequence>
<evidence type="ECO:0000313" key="5">
    <source>
        <dbReference type="EMBL" id="CUR58914.1"/>
    </source>
</evidence>
<dbReference type="GO" id="GO:0030246">
    <property type="term" value="F:carbohydrate binding"/>
    <property type="evidence" value="ECO:0007669"/>
    <property type="project" value="UniProtKB-ARBA"/>
</dbReference>
<dbReference type="AlphaFoldDB" id="A0A2P2CA83"/>
<protein>
    <recommendedName>
        <fullName evidence="4">Periplasmic binding protein domain-containing protein</fullName>
    </recommendedName>
</protein>
<dbReference type="SUPFAM" id="SSF53822">
    <property type="entry name" value="Periplasmic binding protein-like I"/>
    <property type="match status" value="1"/>
</dbReference>
<dbReference type="GO" id="GO:0030313">
    <property type="term" value="C:cell envelope"/>
    <property type="evidence" value="ECO:0007669"/>
    <property type="project" value="UniProtKB-SubCell"/>
</dbReference>
<dbReference type="InterPro" id="IPR025997">
    <property type="entry name" value="SBP_2_dom"/>
</dbReference>
<reference evidence="5" key="1">
    <citation type="submission" date="2015-08" db="EMBL/GenBank/DDBJ databases">
        <authorList>
            <person name="Babu N.S."/>
            <person name="Beckwith C.J."/>
            <person name="Beseler K.G."/>
            <person name="Brison A."/>
            <person name="Carone J.V."/>
            <person name="Caskin T.P."/>
            <person name="Diamond M."/>
            <person name="Durham M.E."/>
            <person name="Foxe J.M."/>
            <person name="Go M."/>
            <person name="Henderson B.A."/>
            <person name="Jones I.B."/>
            <person name="McGettigan J.A."/>
            <person name="Micheletti S.J."/>
            <person name="Nasrallah M.E."/>
            <person name="Ortiz D."/>
            <person name="Piller C.R."/>
            <person name="Privatt S.R."/>
            <person name="Schneider S.L."/>
            <person name="Sharp S."/>
            <person name="Smith T.C."/>
            <person name="Stanton J.D."/>
            <person name="Ullery H.E."/>
            <person name="Wilson R.J."/>
            <person name="Serrano M.G."/>
            <person name="Buck G."/>
            <person name="Lee V."/>
            <person name="Wang Y."/>
            <person name="Carvalho R."/>
            <person name="Voegtly L."/>
            <person name="Shi R."/>
            <person name="Duckworth R."/>
            <person name="Johnson A."/>
            <person name="Loviza R."/>
            <person name="Walstead R."/>
            <person name="Shah Z."/>
            <person name="Kiflezghi M."/>
            <person name="Wade K."/>
            <person name="Ball S.L."/>
            <person name="Bradley K.W."/>
            <person name="Asai D.J."/>
            <person name="Bowman C.A."/>
            <person name="Russell D.A."/>
            <person name="Pope W.H."/>
            <person name="Jacobs-Sera D."/>
            <person name="Hendrix R.W."/>
            <person name="Hatfull G.F."/>
        </authorList>
    </citation>
    <scope>NUCLEOTIDE SEQUENCE</scope>
</reference>
<keyword evidence="3" id="KW-0732">Signal</keyword>
<evidence type="ECO:0000256" key="3">
    <source>
        <dbReference type="ARBA" id="ARBA00022729"/>
    </source>
</evidence>
<proteinExistence type="inferred from homology"/>
<comment type="similarity">
    <text evidence="2">Belongs to the bacterial solute-binding protein 2 family.</text>
</comment>
<dbReference type="CDD" id="cd01536">
    <property type="entry name" value="PBP1_ABC_sugar_binding-like"/>
    <property type="match status" value="1"/>
</dbReference>
<dbReference type="PANTHER" id="PTHR46847">
    <property type="entry name" value="D-ALLOSE-BINDING PERIPLASMIC PROTEIN-RELATED"/>
    <property type="match status" value="1"/>
</dbReference>
<dbReference type="Pfam" id="PF13407">
    <property type="entry name" value="Peripla_BP_4"/>
    <property type="match status" value="1"/>
</dbReference>
<evidence type="ECO:0000256" key="2">
    <source>
        <dbReference type="ARBA" id="ARBA00007639"/>
    </source>
</evidence>
<dbReference type="EMBL" id="CZKA01000050">
    <property type="protein sequence ID" value="CUR58914.1"/>
    <property type="molecule type" value="Genomic_DNA"/>
</dbReference>
<dbReference type="Gene3D" id="3.40.50.2300">
    <property type="match status" value="2"/>
</dbReference>
<dbReference type="PANTHER" id="PTHR46847:SF1">
    <property type="entry name" value="D-ALLOSE-BINDING PERIPLASMIC PROTEIN-RELATED"/>
    <property type="match status" value="1"/>
</dbReference>
<organism evidence="5">
    <name type="scientific">metagenome</name>
    <dbReference type="NCBI Taxonomy" id="256318"/>
    <lineage>
        <taxon>unclassified sequences</taxon>
        <taxon>metagenomes</taxon>
    </lineage>
</organism>
<accession>A0A2P2CA83</accession>
<feature type="domain" description="Periplasmic binding protein" evidence="4">
    <location>
        <begin position="53"/>
        <end position="324"/>
    </location>
</feature>
<comment type="subcellular location">
    <subcellularLocation>
        <location evidence="1">Cell envelope</location>
    </subcellularLocation>
</comment>